<dbReference type="Proteomes" id="UP000216352">
    <property type="component" value="Unassembled WGS sequence"/>
</dbReference>
<dbReference type="Pfam" id="PF00933">
    <property type="entry name" value="Glyco_hydro_3"/>
    <property type="match status" value="1"/>
</dbReference>
<name>A0A261FRG4_9BIFI</name>
<keyword evidence="2" id="KW-0378">Hydrolase</keyword>
<evidence type="ECO:0000256" key="4">
    <source>
        <dbReference type="SAM" id="Phobius"/>
    </source>
</evidence>
<feature type="transmembrane region" description="Helical" evidence="4">
    <location>
        <begin position="963"/>
        <end position="987"/>
    </location>
</feature>
<dbReference type="EMBL" id="MWWX01000008">
    <property type="protein sequence ID" value="OZG61747.1"/>
    <property type="molecule type" value="Genomic_DNA"/>
</dbReference>
<feature type="domain" description="Fibronectin type III-like" evidence="5">
    <location>
        <begin position="484"/>
        <end position="558"/>
    </location>
</feature>
<keyword evidence="4" id="KW-0812">Transmembrane</keyword>
<feature type="transmembrane region" description="Helical" evidence="4">
    <location>
        <begin position="86"/>
        <end position="110"/>
    </location>
</feature>
<keyword evidence="7" id="KW-1185">Reference proteome</keyword>
<dbReference type="GO" id="GO:0005975">
    <property type="term" value="P:carbohydrate metabolic process"/>
    <property type="evidence" value="ECO:0007669"/>
    <property type="project" value="InterPro"/>
</dbReference>
<dbReference type="SUPFAM" id="SSF52279">
    <property type="entry name" value="Beta-D-glucan exohydrolase, C-terminal domain"/>
    <property type="match status" value="1"/>
</dbReference>
<comment type="similarity">
    <text evidence="1">Belongs to the glycosyl hydrolase 3 family.</text>
</comment>
<evidence type="ECO:0000256" key="2">
    <source>
        <dbReference type="ARBA" id="ARBA00022801"/>
    </source>
</evidence>
<dbReference type="InterPro" id="IPR036962">
    <property type="entry name" value="Glyco_hydro_3_N_sf"/>
</dbReference>
<gene>
    <name evidence="6" type="ORF">BLEM_1284</name>
</gene>
<dbReference type="SUPFAM" id="SSF51445">
    <property type="entry name" value="(Trans)glycosidases"/>
    <property type="match status" value="1"/>
</dbReference>
<dbReference type="Gene3D" id="3.20.20.300">
    <property type="entry name" value="Glycoside hydrolase, family 3, N-terminal domain"/>
    <property type="match status" value="1"/>
</dbReference>
<dbReference type="AlphaFoldDB" id="A0A261FRG4"/>
<dbReference type="InterPro" id="IPR002772">
    <property type="entry name" value="Glyco_hydro_3_C"/>
</dbReference>
<organism evidence="6 7">
    <name type="scientific">Bifidobacterium lemurum</name>
    <dbReference type="NCBI Taxonomy" id="1603886"/>
    <lineage>
        <taxon>Bacteria</taxon>
        <taxon>Bacillati</taxon>
        <taxon>Actinomycetota</taxon>
        <taxon>Actinomycetes</taxon>
        <taxon>Bifidobacteriales</taxon>
        <taxon>Bifidobacteriaceae</taxon>
        <taxon>Bifidobacterium</taxon>
    </lineage>
</organism>
<dbReference type="SMART" id="SM01217">
    <property type="entry name" value="Fn3_like"/>
    <property type="match status" value="1"/>
</dbReference>
<dbReference type="InterPro" id="IPR036881">
    <property type="entry name" value="Glyco_hydro_3_C_sf"/>
</dbReference>
<keyword evidence="4" id="KW-0472">Membrane</keyword>
<feature type="transmembrane region" description="Helical" evidence="4">
    <location>
        <begin position="54"/>
        <end position="74"/>
    </location>
</feature>
<dbReference type="PANTHER" id="PTHR42715:SF10">
    <property type="entry name" value="BETA-GLUCOSIDASE"/>
    <property type="match status" value="1"/>
</dbReference>
<sequence>MAKRENRWVKPLVIAAIVVVVAAVCYLAYTKIYDMLFGGAVAVSMEDVYSTLNAIKWPIIIALVVIVAAVALGIGVRKQSTEIVKLVRWQAVVASVAAVVVAFSVITLNIEYSLINKVMTGSDGLSAATQEESLRLGEEITGEGIVLLKNEGDAMPLSTDTKLNVFGWASTNPTYGGTGSGSVDESTAVTLLEGLHNAGFETNETLTRFYEDYRSDRPVVGMQSVDWTVPQPTIEQYDDEGIFEDAQAYSDTALIVIGRSGGEGMDLPDKYSSESSYNKSQNGGDVVYSTQEDDIDSDKSYLELTNREIQMVERVTESFDSVYVVVNSANAMELGWLDEYDSIKGAVWCGGASATGFNALGEVLSGEINPSGRLADTYVYDLRATPTYNNYGNFEYENSTEITQSDENVAKFVNYVENIYVGYKYYETAAVEGVIDYDAVVQYPFGYGLSYTTFEEEISGFERNGSTTTVEITVTNTGDTAGKDVVELYYTPPYYNGGIEKASTNLLDFAKTDALEPGESQTLEIVFDDEDMASYDDQINKSYVLEHGEYTITLNTDSHTVVDSRSFTIDDDAIYNDDNDGKRSTDLVTATNQFDDARGDVVYLSRADHFANYDEATAAPTDMTMSEESMAVYQSKATFDAADYDDADAEMPVTGADNGLTIQDMTGLDYDDELWDDLLDQLTVDEMVAGVADGGFHMVSIESINSGESVDADGPAGLSSNFNDSMTGTAFPPAVVIASTWNKDLAEQRGTQVVVEGKELGITGWYGPAMNIHRSAFSGRNFEYYSEDGTLSGFIGAAEVTGATEQGMMTYIKHFALNDQETNRTNGLCTWATEQSIREIYLKAFEKSFKEGKSLAVMSSFNAIGARWAGSNSSLLQSVLRDEWGFHGAVDTDAMDPLADFYMDLNRGIRTGLTHGLSMGTYDGLIDDTESAGTVIALREAMHENLYAVANSTAVEKSAAMPMWAKCVIAADIIIALLLVGSEVLAVRAFMRRRNENAVTVVNSAD</sequence>
<dbReference type="InterPro" id="IPR017853">
    <property type="entry name" value="GH"/>
</dbReference>
<evidence type="ECO:0000256" key="3">
    <source>
        <dbReference type="SAM" id="MobiDB-lite"/>
    </source>
</evidence>
<dbReference type="Gene3D" id="3.40.50.1700">
    <property type="entry name" value="Glycoside hydrolase family 3 C-terminal domain"/>
    <property type="match status" value="1"/>
</dbReference>
<feature type="transmembrane region" description="Helical" evidence="4">
    <location>
        <begin position="12"/>
        <end position="29"/>
    </location>
</feature>
<comment type="caution">
    <text evidence="6">The sequence shown here is derived from an EMBL/GenBank/DDBJ whole genome shotgun (WGS) entry which is preliminary data.</text>
</comment>
<dbReference type="InterPro" id="IPR026891">
    <property type="entry name" value="Fn3-like"/>
</dbReference>
<dbReference type="Gene3D" id="2.60.40.10">
    <property type="entry name" value="Immunoglobulins"/>
    <property type="match status" value="1"/>
</dbReference>
<feature type="region of interest" description="Disordered" evidence="3">
    <location>
        <begin position="270"/>
        <end position="291"/>
    </location>
</feature>
<evidence type="ECO:0000256" key="1">
    <source>
        <dbReference type="ARBA" id="ARBA00005336"/>
    </source>
</evidence>
<proteinExistence type="inferred from homology"/>
<feature type="compositionally biased region" description="Polar residues" evidence="3">
    <location>
        <begin position="273"/>
        <end position="283"/>
    </location>
</feature>
<dbReference type="GO" id="GO:0004553">
    <property type="term" value="F:hydrolase activity, hydrolyzing O-glycosyl compounds"/>
    <property type="evidence" value="ECO:0007669"/>
    <property type="project" value="InterPro"/>
</dbReference>
<evidence type="ECO:0000313" key="6">
    <source>
        <dbReference type="EMBL" id="OZG61747.1"/>
    </source>
</evidence>
<dbReference type="Pfam" id="PF01915">
    <property type="entry name" value="Glyco_hydro_3_C"/>
    <property type="match status" value="1"/>
</dbReference>
<dbReference type="InterPro" id="IPR013783">
    <property type="entry name" value="Ig-like_fold"/>
</dbReference>
<evidence type="ECO:0000313" key="7">
    <source>
        <dbReference type="Proteomes" id="UP000216352"/>
    </source>
</evidence>
<dbReference type="OrthoDB" id="9805821at2"/>
<dbReference type="InterPro" id="IPR050288">
    <property type="entry name" value="Cellulose_deg_GH3"/>
</dbReference>
<protein>
    <submittedName>
        <fullName evidence="6">Beta-glucosidase</fullName>
    </submittedName>
</protein>
<evidence type="ECO:0000259" key="5">
    <source>
        <dbReference type="SMART" id="SM01217"/>
    </source>
</evidence>
<dbReference type="InterPro" id="IPR001764">
    <property type="entry name" value="Glyco_hydro_3_N"/>
</dbReference>
<keyword evidence="4" id="KW-1133">Transmembrane helix</keyword>
<reference evidence="6 7" key="1">
    <citation type="journal article" date="2017" name="BMC Genomics">
        <title>Comparative genomic and phylogenomic analyses of the Bifidobacteriaceae family.</title>
        <authorList>
            <person name="Lugli G.A."/>
            <person name="Milani C."/>
            <person name="Turroni F."/>
            <person name="Duranti S."/>
            <person name="Mancabelli L."/>
            <person name="Mangifesta M."/>
            <person name="Ferrario C."/>
            <person name="Modesto M."/>
            <person name="Mattarelli P."/>
            <person name="Jiri K."/>
            <person name="van Sinderen D."/>
            <person name="Ventura M."/>
        </authorList>
    </citation>
    <scope>NUCLEOTIDE SEQUENCE [LARGE SCALE GENOMIC DNA]</scope>
    <source>
        <strain evidence="6 7">DSM 28807</strain>
    </source>
</reference>
<dbReference type="RefSeq" id="WP_083570138.1">
    <property type="nucleotide sequence ID" value="NZ_BDIS01000008.1"/>
</dbReference>
<dbReference type="PRINTS" id="PR00133">
    <property type="entry name" value="GLHYDRLASE3"/>
</dbReference>
<dbReference type="PANTHER" id="PTHR42715">
    <property type="entry name" value="BETA-GLUCOSIDASE"/>
    <property type="match status" value="1"/>
</dbReference>
<accession>A0A261FRG4</accession>
<dbReference type="Pfam" id="PF14310">
    <property type="entry name" value="Fn3-like"/>
    <property type="match status" value="1"/>
</dbReference>
<dbReference type="STRING" id="1603886.GCA_001895165_00657"/>